<name>A0A507B1B8_9PEZI</name>
<reference evidence="1 2" key="1">
    <citation type="submission" date="2019-06" db="EMBL/GenBank/DDBJ databases">
        <title>Draft genome sequence of the filamentous fungus Phialemoniopsis curvata isolated from diesel fuel.</title>
        <authorList>
            <person name="Varaljay V.A."/>
            <person name="Lyon W.J."/>
            <person name="Crouch A.L."/>
            <person name="Drake C.E."/>
            <person name="Hollomon J.M."/>
            <person name="Nadeau L.J."/>
            <person name="Nunn H.S."/>
            <person name="Stevenson B.S."/>
            <person name="Bojanowski C.L."/>
            <person name="Crookes-Goodson W.J."/>
        </authorList>
    </citation>
    <scope>NUCLEOTIDE SEQUENCE [LARGE SCALE GENOMIC DNA]</scope>
    <source>
        <strain evidence="1 2">D216</strain>
    </source>
</reference>
<accession>A0A507B1B8</accession>
<dbReference type="Proteomes" id="UP000319257">
    <property type="component" value="Unassembled WGS sequence"/>
</dbReference>
<gene>
    <name evidence="1" type="ORF">E0L32_003447</name>
</gene>
<evidence type="ECO:0000313" key="2">
    <source>
        <dbReference type="Proteomes" id="UP000319257"/>
    </source>
</evidence>
<dbReference type="InParanoid" id="A0A507B1B8"/>
<comment type="caution">
    <text evidence="1">The sequence shown here is derived from an EMBL/GenBank/DDBJ whole genome shotgun (WGS) entry which is preliminary data.</text>
</comment>
<dbReference type="GeneID" id="41970894"/>
<organism evidence="1 2">
    <name type="scientific">Thyridium curvatum</name>
    <dbReference type="NCBI Taxonomy" id="1093900"/>
    <lineage>
        <taxon>Eukaryota</taxon>
        <taxon>Fungi</taxon>
        <taxon>Dikarya</taxon>
        <taxon>Ascomycota</taxon>
        <taxon>Pezizomycotina</taxon>
        <taxon>Sordariomycetes</taxon>
        <taxon>Sordariomycetidae</taxon>
        <taxon>Thyridiales</taxon>
        <taxon>Thyridiaceae</taxon>
        <taxon>Thyridium</taxon>
    </lineage>
</organism>
<protein>
    <submittedName>
        <fullName evidence="1">Uncharacterized protein</fullName>
    </submittedName>
</protein>
<sequence length="176" mass="19860">MANTFTLPLRPKHMATSANTSNHHDCALSEPAANTIPRDSAFGRILAWDFLRRKNAIYKQHSAAMSDLAKKHSARLRNDLEAHYLLVPSFFSRPRREIPHDLVKLHCNIVSKGVFTSDGRVRKLPVVPKHLRASAERRFLEDVAHLREDYESAMSSLVEEIKVLCPDLVPTCTGPV</sequence>
<proteinExistence type="predicted"/>
<evidence type="ECO:0000313" key="1">
    <source>
        <dbReference type="EMBL" id="TPX16885.1"/>
    </source>
</evidence>
<keyword evidence="2" id="KW-1185">Reference proteome</keyword>
<dbReference type="EMBL" id="SKBQ01000015">
    <property type="protein sequence ID" value="TPX16885.1"/>
    <property type="molecule type" value="Genomic_DNA"/>
</dbReference>
<dbReference type="RefSeq" id="XP_030998596.1">
    <property type="nucleotide sequence ID" value="XM_031137748.1"/>
</dbReference>
<dbReference type="AlphaFoldDB" id="A0A507B1B8"/>